<name>A0A6H9YEG3_9ACTN</name>
<gene>
    <name evidence="1" type="ORF">F8566_33975</name>
</gene>
<proteinExistence type="predicted"/>
<reference evidence="1 2" key="1">
    <citation type="submission" date="2019-09" db="EMBL/GenBank/DDBJ databases">
        <title>Actinomadura physcomitrii sp. nov., a novel actinomycete isolated from moss [Physcomitrium sphaericum (Ludw) Fuernr].</title>
        <authorList>
            <person name="Zhuang X."/>
            <person name="Liu C."/>
        </authorList>
    </citation>
    <scope>NUCLEOTIDE SEQUENCE [LARGE SCALE GENOMIC DNA]</scope>
    <source>
        <strain evidence="1 2">HMC1</strain>
    </source>
</reference>
<organism evidence="1 2">
    <name type="scientific">Actinomadura rudentiformis</name>
    <dbReference type="NCBI Taxonomy" id="359158"/>
    <lineage>
        <taxon>Bacteria</taxon>
        <taxon>Bacillati</taxon>
        <taxon>Actinomycetota</taxon>
        <taxon>Actinomycetes</taxon>
        <taxon>Streptosporangiales</taxon>
        <taxon>Thermomonosporaceae</taxon>
        <taxon>Actinomadura</taxon>
    </lineage>
</organism>
<protein>
    <submittedName>
        <fullName evidence="1">Uncharacterized protein</fullName>
    </submittedName>
</protein>
<dbReference type="AlphaFoldDB" id="A0A6H9YEG3"/>
<dbReference type="RefSeq" id="WP_151565955.1">
    <property type="nucleotide sequence ID" value="NZ_WBMT01000018.1"/>
</dbReference>
<dbReference type="OrthoDB" id="9786503at2"/>
<sequence length="86" mass="9634">MAIRVNAVGIDIFHDHEVAERGGDGALSVRYAAGPKAGLTVHFWAEDELRGCLIEAGFEPVLPIRAHSTRRRPPQSAQWETIFRRR</sequence>
<evidence type="ECO:0000313" key="1">
    <source>
        <dbReference type="EMBL" id="KAB2343731.1"/>
    </source>
</evidence>
<comment type="caution">
    <text evidence="1">The sequence shown here is derived from an EMBL/GenBank/DDBJ whole genome shotgun (WGS) entry which is preliminary data.</text>
</comment>
<keyword evidence="2" id="KW-1185">Reference proteome</keyword>
<accession>A0A6H9YEG3</accession>
<dbReference type="Proteomes" id="UP000468735">
    <property type="component" value="Unassembled WGS sequence"/>
</dbReference>
<dbReference type="EMBL" id="WBMT01000018">
    <property type="protein sequence ID" value="KAB2343731.1"/>
    <property type="molecule type" value="Genomic_DNA"/>
</dbReference>
<evidence type="ECO:0000313" key="2">
    <source>
        <dbReference type="Proteomes" id="UP000468735"/>
    </source>
</evidence>